<dbReference type="EMBL" id="LJRI01001157">
    <property type="protein sequence ID" value="KPY71864.1"/>
    <property type="molecule type" value="Genomic_DNA"/>
</dbReference>
<protein>
    <submittedName>
        <fullName evidence="1">Uncharacterized protein</fullName>
    </submittedName>
</protein>
<comment type="caution">
    <text evidence="1">The sequence shown here is derived from an EMBL/GenBank/DDBJ whole genome shotgun (WGS) entry which is preliminary data.</text>
</comment>
<accession>A0A0N8SYK7</accession>
<evidence type="ECO:0000313" key="1">
    <source>
        <dbReference type="EMBL" id="KPY71864.1"/>
    </source>
</evidence>
<dbReference type="PATRIC" id="fig|264459.3.peg.4954"/>
<gene>
    <name evidence="1" type="ORF">ALO94_03085</name>
</gene>
<name>A0A0N8SYK7_PSESX</name>
<dbReference type="Proteomes" id="UP000050384">
    <property type="component" value="Unassembled WGS sequence"/>
</dbReference>
<feature type="non-terminal residue" evidence="1">
    <location>
        <position position="1"/>
    </location>
</feature>
<evidence type="ECO:0000313" key="2">
    <source>
        <dbReference type="Proteomes" id="UP000050384"/>
    </source>
</evidence>
<proteinExistence type="predicted"/>
<dbReference type="AlphaFoldDB" id="A0A0N8SYK7"/>
<sequence length="54" mass="6301">ERRKGDLSREHIQLTSQNRHVAQSVKNCIPTPSEGPLVKTRRLTRVGFWHFCTE</sequence>
<organism evidence="1 2">
    <name type="scientific">Pseudomonas syringae pv. spinaceae</name>
    <dbReference type="NCBI Taxonomy" id="264459"/>
    <lineage>
        <taxon>Bacteria</taxon>
        <taxon>Pseudomonadati</taxon>
        <taxon>Pseudomonadota</taxon>
        <taxon>Gammaproteobacteria</taxon>
        <taxon>Pseudomonadales</taxon>
        <taxon>Pseudomonadaceae</taxon>
        <taxon>Pseudomonas</taxon>
        <taxon>Pseudomonas syringae</taxon>
    </lineage>
</organism>
<reference evidence="1 2" key="1">
    <citation type="submission" date="2015-09" db="EMBL/GenBank/DDBJ databases">
        <title>Genome announcement of multiple Pseudomonas syringae strains.</title>
        <authorList>
            <person name="Thakur S."/>
            <person name="Wang P.W."/>
            <person name="Gong Y."/>
            <person name="Weir B.S."/>
            <person name="Guttman D.S."/>
        </authorList>
    </citation>
    <scope>NUCLEOTIDE SEQUENCE [LARGE SCALE GENOMIC DNA]</scope>
    <source>
        <strain evidence="1 2">ICMP16929</strain>
    </source>
</reference>